<dbReference type="PROSITE" id="PS51257">
    <property type="entry name" value="PROKAR_LIPOPROTEIN"/>
    <property type="match status" value="1"/>
</dbReference>
<reference evidence="2" key="1">
    <citation type="submission" date="2020-08" db="EMBL/GenBank/DDBJ databases">
        <title>Genome public.</title>
        <authorList>
            <person name="Liu C."/>
            <person name="Sun Q."/>
        </authorList>
    </citation>
    <scope>NUCLEOTIDE SEQUENCE</scope>
    <source>
        <strain evidence="2">NSJ-51</strain>
    </source>
</reference>
<dbReference type="EMBL" id="JACOPP010000003">
    <property type="protein sequence ID" value="MBC5732822.1"/>
    <property type="molecule type" value="Genomic_DNA"/>
</dbReference>
<evidence type="ECO:0000313" key="2">
    <source>
        <dbReference type="EMBL" id="MBC5732822.1"/>
    </source>
</evidence>
<dbReference type="RefSeq" id="WP_186906720.1">
    <property type="nucleotide sequence ID" value="NZ_JACOPP010000003.1"/>
</dbReference>
<keyword evidence="3" id="KW-1185">Reference proteome</keyword>
<protein>
    <recommendedName>
        <fullName evidence="4">Transglutaminase-like domain-containing protein</fullName>
    </recommendedName>
</protein>
<accession>A0A8J6JCK8</accession>
<organism evidence="2 3">
    <name type="scientific">Lawsonibacter hominis</name>
    <dbReference type="NCBI Taxonomy" id="2763053"/>
    <lineage>
        <taxon>Bacteria</taxon>
        <taxon>Bacillati</taxon>
        <taxon>Bacillota</taxon>
        <taxon>Clostridia</taxon>
        <taxon>Eubacteriales</taxon>
        <taxon>Oscillospiraceae</taxon>
        <taxon>Lawsonibacter</taxon>
    </lineage>
</organism>
<feature type="signal peptide" evidence="1">
    <location>
        <begin position="1"/>
        <end position="22"/>
    </location>
</feature>
<feature type="chain" id="PRO_5035261586" description="Transglutaminase-like domain-containing protein" evidence="1">
    <location>
        <begin position="23"/>
        <end position="372"/>
    </location>
</feature>
<sequence length="372" mass="40063">MKKRILALLLAFCLLLSGCASLLERPYTVVEPHTEQPAVGEDPSTLRVESYSELVGAVLYLVSQCQEEGRVQLVDYDGDVEDALNRACLEVAREDPLGAYAVDFIKNDYTRILTTYEANIYISYRRTPEQIRALVNVTGASAIRREMGEALSAFQGELALRVAYFVGDAASIAELVHQAYYDTPAAALGMPAVEISLYPDTGIQRIVEILLTYPGDAEALRRKSAELTDAAQALVLPLQAQRYSQNGRLGLLMDLLPQLAAERAPSGADGSAHSTAWDALCGGGADSEGLALAVQLLCDQMELPCAVTEGTLAGEARFWNTITVNAVEYQLDAFADEPAPRSSTDLAALGYAWEGQPEAGGTIPAENPKIET</sequence>
<keyword evidence="1" id="KW-0732">Signal</keyword>
<evidence type="ECO:0000256" key="1">
    <source>
        <dbReference type="SAM" id="SignalP"/>
    </source>
</evidence>
<comment type="caution">
    <text evidence="2">The sequence shown here is derived from an EMBL/GenBank/DDBJ whole genome shotgun (WGS) entry which is preliminary data.</text>
</comment>
<proteinExistence type="predicted"/>
<dbReference type="AlphaFoldDB" id="A0A8J6JCK8"/>
<dbReference type="Proteomes" id="UP000661435">
    <property type="component" value="Unassembled WGS sequence"/>
</dbReference>
<name>A0A8J6JCK8_9FIRM</name>
<evidence type="ECO:0008006" key="4">
    <source>
        <dbReference type="Google" id="ProtNLM"/>
    </source>
</evidence>
<gene>
    <name evidence="2" type="ORF">H8S57_03645</name>
</gene>
<evidence type="ECO:0000313" key="3">
    <source>
        <dbReference type="Proteomes" id="UP000661435"/>
    </source>
</evidence>